<proteinExistence type="predicted"/>
<evidence type="ECO:0000313" key="2">
    <source>
        <dbReference type="EMBL" id="UPM56121.1"/>
    </source>
</evidence>
<dbReference type="RefSeq" id="WP_248269036.1">
    <property type="nucleotide sequence ID" value="NZ_CP096034.1"/>
</dbReference>
<feature type="transmembrane region" description="Helical" evidence="1">
    <location>
        <begin position="36"/>
        <end position="58"/>
    </location>
</feature>
<evidence type="ECO:0000256" key="1">
    <source>
        <dbReference type="SAM" id="Phobius"/>
    </source>
</evidence>
<feature type="transmembrane region" description="Helical" evidence="1">
    <location>
        <begin position="70"/>
        <end position="91"/>
    </location>
</feature>
<feature type="transmembrane region" description="Helical" evidence="1">
    <location>
        <begin position="97"/>
        <end position="117"/>
    </location>
</feature>
<gene>
    <name evidence="2" type="ORF">MY490_09915</name>
</gene>
<keyword evidence="1" id="KW-1133">Transmembrane helix</keyword>
<organism evidence="2 3">
    <name type="scientific">Gottfriedia acidiceleris</name>
    <dbReference type="NCBI Taxonomy" id="371036"/>
    <lineage>
        <taxon>Bacteria</taxon>
        <taxon>Bacillati</taxon>
        <taxon>Bacillota</taxon>
        <taxon>Bacilli</taxon>
        <taxon>Bacillales</taxon>
        <taxon>Bacillaceae</taxon>
        <taxon>Gottfriedia</taxon>
    </lineage>
</organism>
<feature type="transmembrane region" description="Helical" evidence="1">
    <location>
        <begin position="12"/>
        <end position="30"/>
    </location>
</feature>
<accession>A0ABY4JRS9</accession>
<keyword evidence="1" id="KW-0812">Transmembrane</keyword>
<dbReference type="EMBL" id="CP096034">
    <property type="protein sequence ID" value="UPM56121.1"/>
    <property type="molecule type" value="Genomic_DNA"/>
</dbReference>
<keyword evidence="3" id="KW-1185">Reference proteome</keyword>
<evidence type="ECO:0000313" key="3">
    <source>
        <dbReference type="Proteomes" id="UP000830639"/>
    </source>
</evidence>
<name>A0ABY4JRS9_9BACI</name>
<keyword evidence="1" id="KW-0472">Membrane</keyword>
<reference evidence="2 3" key="1">
    <citation type="submission" date="2022-04" db="EMBL/GenBank/DDBJ databases">
        <title>Mechanism of arsenic methylation and mitigation arsenic toxicity by Bacillus sp. LH14 from an Arsenic-Contaminated Paddy Soil.</title>
        <authorList>
            <person name="Wang D."/>
        </authorList>
    </citation>
    <scope>NUCLEOTIDE SEQUENCE [LARGE SCALE GENOMIC DNA]</scope>
    <source>
        <strain evidence="2 3">LH14</strain>
    </source>
</reference>
<dbReference type="Proteomes" id="UP000830639">
    <property type="component" value="Chromosome"/>
</dbReference>
<feature type="transmembrane region" description="Helical" evidence="1">
    <location>
        <begin position="129"/>
        <end position="147"/>
    </location>
</feature>
<protein>
    <recommendedName>
        <fullName evidence="4">NADH dehydrogenase subunit 6</fullName>
    </recommendedName>
</protein>
<sequence length="174" mass="19471">MILINNIFKPYILYMMYFLGVGLISGSIVHVPLDPIRYSIILIIGAILFSFASFLSEFSKKGQSMKLTEIIRIILFSLILSIGIGMVSGGIQHFNDIGIYATYLIPIGFVLSVFGFIYKNNTKVSGIQWGVILILILVIALPLKSFLNYEVTKSMSNDVHGEEEHDHGDDHQNQ</sequence>
<evidence type="ECO:0008006" key="4">
    <source>
        <dbReference type="Google" id="ProtNLM"/>
    </source>
</evidence>